<dbReference type="InterPro" id="IPR003892">
    <property type="entry name" value="CUE"/>
</dbReference>
<accession>A0A5N5X683</accession>
<dbReference type="Gene3D" id="1.10.8.10">
    <property type="entry name" value="DNA helicase RuvA subunit, C-terminal domain"/>
    <property type="match status" value="1"/>
</dbReference>
<feature type="compositionally biased region" description="Pro residues" evidence="1">
    <location>
        <begin position="271"/>
        <end position="280"/>
    </location>
</feature>
<evidence type="ECO:0000256" key="1">
    <source>
        <dbReference type="SAM" id="MobiDB-lite"/>
    </source>
</evidence>
<dbReference type="Pfam" id="PF02845">
    <property type="entry name" value="CUE"/>
    <property type="match status" value="1"/>
</dbReference>
<feature type="compositionally biased region" description="Basic and acidic residues" evidence="1">
    <location>
        <begin position="372"/>
        <end position="383"/>
    </location>
</feature>
<feature type="compositionally biased region" description="Basic and acidic residues" evidence="1">
    <location>
        <begin position="153"/>
        <end position="177"/>
    </location>
</feature>
<dbReference type="GO" id="GO:0031624">
    <property type="term" value="F:ubiquitin conjugating enzyme binding"/>
    <property type="evidence" value="ECO:0007669"/>
    <property type="project" value="TreeGrafter"/>
</dbReference>
<dbReference type="GO" id="GO:0043130">
    <property type="term" value="F:ubiquitin binding"/>
    <property type="evidence" value="ECO:0007669"/>
    <property type="project" value="InterPro"/>
</dbReference>
<proteinExistence type="predicted"/>
<dbReference type="EMBL" id="ML732200">
    <property type="protein sequence ID" value="KAB8075034.1"/>
    <property type="molecule type" value="Genomic_DNA"/>
</dbReference>
<evidence type="ECO:0000259" key="2">
    <source>
        <dbReference type="PROSITE" id="PS51140"/>
    </source>
</evidence>
<evidence type="ECO:0000313" key="4">
    <source>
        <dbReference type="Proteomes" id="UP000326565"/>
    </source>
</evidence>
<feature type="domain" description="CUE" evidence="2">
    <location>
        <begin position="66"/>
        <end position="109"/>
    </location>
</feature>
<dbReference type="PROSITE" id="PS51140">
    <property type="entry name" value="CUE"/>
    <property type="match status" value="1"/>
</dbReference>
<feature type="region of interest" description="Disordered" evidence="1">
    <location>
        <begin position="211"/>
        <end position="400"/>
    </location>
</feature>
<dbReference type="PANTHER" id="PTHR16461:SF5">
    <property type="entry name" value="TOLL-INTERACTING PROTEIN"/>
    <property type="match status" value="1"/>
</dbReference>
<organism evidence="3 4">
    <name type="scientific">Aspergillus leporis</name>
    <dbReference type="NCBI Taxonomy" id="41062"/>
    <lineage>
        <taxon>Eukaryota</taxon>
        <taxon>Fungi</taxon>
        <taxon>Dikarya</taxon>
        <taxon>Ascomycota</taxon>
        <taxon>Pezizomycotina</taxon>
        <taxon>Eurotiomycetes</taxon>
        <taxon>Eurotiomycetidae</taxon>
        <taxon>Eurotiales</taxon>
        <taxon>Aspergillaceae</taxon>
        <taxon>Aspergillus</taxon>
        <taxon>Aspergillus subgen. Circumdati</taxon>
    </lineage>
</organism>
<dbReference type="AlphaFoldDB" id="A0A5N5X683"/>
<evidence type="ECO:0000313" key="3">
    <source>
        <dbReference type="EMBL" id="KAB8075034.1"/>
    </source>
</evidence>
<dbReference type="SMART" id="SM00546">
    <property type="entry name" value="CUE"/>
    <property type="match status" value="1"/>
</dbReference>
<dbReference type="FunFam" id="1.10.8.10:FF:000064">
    <property type="entry name" value="Similar to CUE domain-containing protein"/>
    <property type="match status" value="1"/>
</dbReference>
<keyword evidence="4" id="KW-1185">Reference proteome</keyword>
<dbReference type="PANTHER" id="PTHR16461">
    <property type="entry name" value="TOLL-INTERACTING PROTEIN"/>
    <property type="match status" value="1"/>
</dbReference>
<name>A0A5N5X683_9EURO</name>
<feature type="region of interest" description="Disordered" evidence="1">
    <location>
        <begin position="110"/>
        <end position="182"/>
    </location>
</feature>
<feature type="compositionally biased region" description="Low complexity" evidence="1">
    <location>
        <begin position="46"/>
        <end position="56"/>
    </location>
</feature>
<dbReference type="InterPro" id="IPR009060">
    <property type="entry name" value="UBA-like_sf"/>
</dbReference>
<sequence length="400" mass="44323">MTEEDRTNTNKLPLGPYSPKPESPTTARPLDFDDEPQESGITSVSTATAQQNATAAPPKPPRPLSPRQQAESTLKEAFPTIDMSVVNAVLMASSWDVERAFHALLGMTDPSAADQEVPPPKPPRPSAAQKQLEADELYARQLAQHYNSRAPQPRREDEPPYGRPRRNSDLSEDKEYSFFEDDLPVIRENIRKGFLETQTKVNSWVQNLKKRLDGEDQEGTSSNQDHRDENYARTRRSGELGRRSGDRERYDADPQVLSDDFSALEMRDTEAPPPRPPRPLANPNLYKTSSPSPDRRKVSFQEGPPAEIGSNLYDATEPYRSSPSTGGKLSKWQPLATVEPSPVGDHDPFSLGDSEDEKDTKPKGQNITDEDDHIKKATVEAKGGELGPSSKDNKAQGGKS</sequence>
<dbReference type="OrthoDB" id="9942608at2759"/>
<protein>
    <recommendedName>
        <fullName evidence="2">CUE domain-containing protein</fullName>
    </recommendedName>
</protein>
<dbReference type="Proteomes" id="UP000326565">
    <property type="component" value="Unassembled WGS sequence"/>
</dbReference>
<gene>
    <name evidence="3" type="ORF">BDV29DRAFT_113762</name>
</gene>
<dbReference type="GO" id="GO:0005737">
    <property type="term" value="C:cytoplasm"/>
    <property type="evidence" value="ECO:0007669"/>
    <property type="project" value="TreeGrafter"/>
</dbReference>
<dbReference type="GO" id="GO:0006511">
    <property type="term" value="P:ubiquitin-dependent protein catabolic process"/>
    <property type="evidence" value="ECO:0007669"/>
    <property type="project" value="TreeGrafter"/>
</dbReference>
<reference evidence="3 4" key="1">
    <citation type="submission" date="2019-04" db="EMBL/GenBank/DDBJ databases">
        <title>Friends and foes A comparative genomics study of 23 Aspergillus species from section Flavi.</title>
        <authorList>
            <consortium name="DOE Joint Genome Institute"/>
            <person name="Kjaerbolling I."/>
            <person name="Vesth T."/>
            <person name="Frisvad J.C."/>
            <person name="Nybo J.L."/>
            <person name="Theobald S."/>
            <person name="Kildgaard S."/>
            <person name="Isbrandt T."/>
            <person name="Kuo A."/>
            <person name="Sato A."/>
            <person name="Lyhne E.K."/>
            <person name="Kogle M.E."/>
            <person name="Wiebenga A."/>
            <person name="Kun R.S."/>
            <person name="Lubbers R.J."/>
            <person name="Makela M.R."/>
            <person name="Barry K."/>
            <person name="Chovatia M."/>
            <person name="Clum A."/>
            <person name="Daum C."/>
            <person name="Haridas S."/>
            <person name="He G."/>
            <person name="LaButti K."/>
            <person name="Lipzen A."/>
            <person name="Mondo S."/>
            <person name="Riley R."/>
            <person name="Salamov A."/>
            <person name="Simmons B.A."/>
            <person name="Magnuson J.K."/>
            <person name="Henrissat B."/>
            <person name="Mortensen U.H."/>
            <person name="Larsen T.O."/>
            <person name="Devries R.P."/>
            <person name="Grigoriev I.V."/>
            <person name="Machida M."/>
            <person name="Baker S.E."/>
            <person name="Andersen M.R."/>
        </authorList>
    </citation>
    <scope>NUCLEOTIDE SEQUENCE [LARGE SCALE GENOMIC DNA]</scope>
    <source>
        <strain evidence="3 4">CBS 151.66</strain>
    </source>
</reference>
<feature type="region of interest" description="Disordered" evidence="1">
    <location>
        <begin position="1"/>
        <end position="81"/>
    </location>
</feature>
<dbReference type="SUPFAM" id="SSF46934">
    <property type="entry name" value="UBA-like"/>
    <property type="match status" value="1"/>
</dbReference>
<feature type="compositionally biased region" description="Basic and acidic residues" evidence="1">
    <location>
        <begin position="224"/>
        <end position="252"/>
    </location>
</feature>